<dbReference type="InterPro" id="IPR057326">
    <property type="entry name" value="KR_dom"/>
</dbReference>
<evidence type="ECO:0000313" key="6">
    <source>
        <dbReference type="Proteomes" id="UP000199181"/>
    </source>
</evidence>
<dbReference type="GO" id="GO:0016020">
    <property type="term" value="C:membrane"/>
    <property type="evidence" value="ECO:0007669"/>
    <property type="project" value="TreeGrafter"/>
</dbReference>
<keyword evidence="6" id="KW-1185">Reference proteome</keyword>
<evidence type="ECO:0000313" key="5">
    <source>
        <dbReference type="EMBL" id="SES82523.1"/>
    </source>
</evidence>
<evidence type="ECO:0000259" key="4">
    <source>
        <dbReference type="SMART" id="SM00822"/>
    </source>
</evidence>
<dbReference type="PANTHER" id="PTHR44196:SF1">
    <property type="entry name" value="DEHYDROGENASE_REDUCTASE SDR FAMILY MEMBER 7B"/>
    <property type="match status" value="1"/>
</dbReference>
<reference evidence="6" key="1">
    <citation type="submission" date="2016-10" db="EMBL/GenBank/DDBJ databases">
        <authorList>
            <person name="Varghese N."/>
            <person name="Submissions S."/>
        </authorList>
    </citation>
    <scope>NUCLEOTIDE SEQUENCE [LARGE SCALE GENOMIC DNA]</scope>
    <source>
        <strain evidence="6">DSM 16858</strain>
    </source>
</reference>
<organism evidence="5 6">
    <name type="scientific">Stigmatella erecta</name>
    <dbReference type="NCBI Taxonomy" id="83460"/>
    <lineage>
        <taxon>Bacteria</taxon>
        <taxon>Pseudomonadati</taxon>
        <taxon>Myxococcota</taxon>
        <taxon>Myxococcia</taxon>
        <taxon>Myxococcales</taxon>
        <taxon>Cystobacterineae</taxon>
        <taxon>Archangiaceae</taxon>
        <taxon>Stigmatella</taxon>
    </lineage>
</organism>
<proteinExistence type="inferred from homology"/>
<feature type="domain" description="Ketoreductase" evidence="4">
    <location>
        <begin position="8"/>
        <end position="189"/>
    </location>
</feature>
<evidence type="ECO:0000256" key="2">
    <source>
        <dbReference type="ARBA" id="ARBA00023002"/>
    </source>
</evidence>
<dbReference type="Gene3D" id="3.40.50.720">
    <property type="entry name" value="NAD(P)-binding Rossmann-like Domain"/>
    <property type="match status" value="1"/>
</dbReference>
<dbReference type="PRINTS" id="PR00081">
    <property type="entry name" value="GDHRDH"/>
</dbReference>
<dbReference type="GO" id="GO:0016491">
    <property type="term" value="F:oxidoreductase activity"/>
    <property type="evidence" value="ECO:0007669"/>
    <property type="project" value="UniProtKB-KW"/>
</dbReference>
<evidence type="ECO:0000256" key="1">
    <source>
        <dbReference type="ARBA" id="ARBA00006484"/>
    </source>
</evidence>
<name>A0A1H9ZLJ3_9BACT</name>
<accession>A0A1H9ZLJ3</accession>
<evidence type="ECO:0000256" key="3">
    <source>
        <dbReference type="SAM" id="MobiDB-lite"/>
    </source>
</evidence>
<feature type="compositionally biased region" description="Low complexity" evidence="3">
    <location>
        <begin position="268"/>
        <end position="280"/>
    </location>
</feature>
<dbReference type="Pfam" id="PF00106">
    <property type="entry name" value="adh_short"/>
    <property type="match status" value="1"/>
</dbReference>
<protein>
    <recommendedName>
        <fullName evidence="4">Ketoreductase domain-containing protein</fullName>
    </recommendedName>
</protein>
<keyword evidence="2" id="KW-0560">Oxidoreductase</keyword>
<sequence>MRPPIDFGTILITGACSGLGQELARQLAPRARTLVLVCRHPERLDTLSEDLQALNPTLGMILLPADLSRPGEVDRVMEELSQHFITPGVLVNAAGGGAQASFTQQSWEDIEQTLQAHLLAPLRLAHRLLPAMIARKSGGILHVGSGLSHLFIPGLAAAAAAHRGLDGFFESLRLEVEGSGVVITYAAPGPVQALSEDTDGEAPAPFFRLSAQRCARELLAGFGRGEALVYPGTGHAWVMGLVSRLPRSLRRALGRFAAGPRPGEEPQLEAPPEQLLLTPG</sequence>
<comment type="similarity">
    <text evidence="1">Belongs to the short-chain dehydrogenases/reductases (SDR) family.</text>
</comment>
<dbReference type="RefSeq" id="WP_093515255.1">
    <property type="nucleotide sequence ID" value="NZ_FOIJ01000001.1"/>
</dbReference>
<gene>
    <name evidence="5" type="ORF">SAMN05443639_101352</name>
</gene>
<dbReference type="InterPro" id="IPR002347">
    <property type="entry name" value="SDR_fam"/>
</dbReference>
<dbReference type="SMART" id="SM00822">
    <property type="entry name" value="PKS_KR"/>
    <property type="match status" value="1"/>
</dbReference>
<dbReference type="EMBL" id="FOIJ01000001">
    <property type="protein sequence ID" value="SES82523.1"/>
    <property type="molecule type" value="Genomic_DNA"/>
</dbReference>
<dbReference type="PANTHER" id="PTHR44196">
    <property type="entry name" value="DEHYDROGENASE/REDUCTASE SDR FAMILY MEMBER 7B"/>
    <property type="match status" value="1"/>
</dbReference>
<feature type="region of interest" description="Disordered" evidence="3">
    <location>
        <begin position="257"/>
        <end position="280"/>
    </location>
</feature>
<dbReference type="InterPro" id="IPR036291">
    <property type="entry name" value="NAD(P)-bd_dom_sf"/>
</dbReference>
<dbReference type="Proteomes" id="UP000199181">
    <property type="component" value="Unassembled WGS sequence"/>
</dbReference>
<dbReference type="SUPFAM" id="SSF51735">
    <property type="entry name" value="NAD(P)-binding Rossmann-fold domains"/>
    <property type="match status" value="1"/>
</dbReference>
<dbReference type="AlphaFoldDB" id="A0A1H9ZLJ3"/>